<protein>
    <submittedName>
        <fullName evidence="3">Fe-S cluster assembly protein HesB</fullName>
    </submittedName>
    <submittedName>
        <fullName evidence="4">Iron-sulfur cluster assembly accessory protein</fullName>
    </submittedName>
</protein>
<dbReference type="SUPFAM" id="SSF89360">
    <property type="entry name" value="HesB-like domain"/>
    <property type="match status" value="1"/>
</dbReference>
<keyword evidence="6" id="KW-1185">Reference proteome</keyword>
<dbReference type="EMBL" id="CP015583">
    <property type="protein sequence ID" value="APT56837.1"/>
    <property type="molecule type" value="Genomic_DNA"/>
</dbReference>
<feature type="domain" description="Core" evidence="2">
    <location>
        <begin position="20"/>
        <end position="119"/>
    </location>
</feature>
<evidence type="ECO:0000313" key="6">
    <source>
        <dbReference type="Proteomes" id="UP001258945"/>
    </source>
</evidence>
<dbReference type="PROSITE" id="PS01152">
    <property type="entry name" value="HESB"/>
    <property type="match status" value="1"/>
</dbReference>
<evidence type="ECO:0000313" key="4">
    <source>
        <dbReference type="EMBL" id="MDT8329680.1"/>
    </source>
</evidence>
<dbReference type="AlphaFoldDB" id="A0A1L7ADF9"/>
<organism evidence="3 5">
    <name type="scientific">Roseomonas gilardii</name>
    <dbReference type="NCBI Taxonomy" id="257708"/>
    <lineage>
        <taxon>Bacteria</taxon>
        <taxon>Pseudomonadati</taxon>
        <taxon>Pseudomonadota</taxon>
        <taxon>Alphaproteobacteria</taxon>
        <taxon>Acetobacterales</taxon>
        <taxon>Roseomonadaceae</taxon>
        <taxon>Roseomonas</taxon>
    </lineage>
</organism>
<dbReference type="Pfam" id="PF01521">
    <property type="entry name" value="Fe-S_biosyn"/>
    <property type="match status" value="1"/>
</dbReference>
<dbReference type="GO" id="GO:0051537">
    <property type="term" value="F:2 iron, 2 sulfur cluster binding"/>
    <property type="evidence" value="ECO:0007669"/>
    <property type="project" value="UniProtKB-ARBA"/>
</dbReference>
<dbReference type="InterPro" id="IPR050322">
    <property type="entry name" value="Fe-S_cluster_asmbl/transfer"/>
</dbReference>
<dbReference type="InterPro" id="IPR016092">
    <property type="entry name" value="ATAP"/>
</dbReference>
<dbReference type="InterPro" id="IPR035903">
    <property type="entry name" value="HesB-like_dom_sf"/>
</dbReference>
<evidence type="ECO:0000313" key="3">
    <source>
        <dbReference type="EMBL" id="APT56837.1"/>
    </source>
</evidence>
<accession>A0A1L7ADF9</accession>
<gene>
    <name evidence="3" type="ORF">RGI145_06675</name>
    <name evidence="4" type="ORF">RQ831_01360</name>
</gene>
<evidence type="ECO:0000256" key="1">
    <source>
        <dbReference type="ARBA" id="ARBA00006718"/>
    </source>
</evidence>
<evidence type="ECO:0000313" key="5">
    <source>
        <dbReference type="Proteomes" id="UP000185494"/>
    </source>
</evidence>
<name>A0A1L7ADF9_9PROT</name>
<dbReference type="InterPro" id="IPR017870">
    <property type="entry name" value="FeS_cluster_insertion_CS"/>
</dbReference>
<dbReference type="EMBL" id="JAVVDO010000001">
    <property type="protein sequence ID" value="MDT8329680.1"/>
    <property type="molecule type" value="Genomic_DNA"/>
</dbReference>
<dbReference type="Gene3D" id="2.60.300.12">
    <property type="entry name" value="HesB-like domain"/>
    <property type="match status" value="1"/>
</dbReference>
<dbReference type="Proteomes" id="UP001258945">
    <property type="component" value="Unassembled WGS sequence"/>
</dbReference>
<dbReference type="eggNOG" id="COG0316">
    <property type="taxonomic scope" value="Bacteria"/>
</dbReference>
<evidence type="ECO:0000259" key="2">
    <source>
        <dbReference type="Pfam" id="PF01521"/>
    </source>
</evidence>
<comment type="similarity">
    <text evidence="1">Belongs to the HesB/IscA family.</text>
</comment>
<dbReference type="Proteomes" id="UP000185494">
    <property type="component" value="Chromosome 1"/>
</dbReference>
<dbReference type="PANTHER" id="PTHR10072">
    <property type="entry name" value="IRON-SULFUR CLUSTER ASSEMBLY PROTEIN"/>
    <property type="match status" value="1"/>
</dbReference>
<dbReference type="PANTHER" id="PTHR10072:SF41">
    <property type="entry name" value="IRON-SULFUR CLUSTER ASSEMBLY 1 HOMOLOG, MITOCHONDRIAL"/>
    <property type="match status" value="1"/>
</dbReference>
<dbReference type="NCBIfam" id="TIGR00049">
    <property type="entry name" value="iron-sulfur cluster assembly accessory protein"/>
    <property type="match status" value="1"/>
</dbReference>
<dbReference type="STRING" id="257708.RGI145_06675"/>
<dbReference type="KEGG" id="rgi:RGI145_06675"/>
<dbReference type="GO" id="GO:0016226">
    <property type="term" value="P:iron-sulfur cluster assembly"/>
    <property type="evidence" value="ECO:0007669"/>
    <property type="project" value="InterPro"/>
</dbReference>
<sequence>MSTTTETPTRPKRALPPLMSLSDSAADRLRRLYESGENGKYLRIAVKTKGCSGMAYDLNWVDEPGPGDEVVTDKGITILVDRKATLFLIGTIMDYEVKTMSAGFTFVNPNEKGRCGCGESFHV</sequence>
<dbReference type="GO" id="GO:0005829">
    <property type="term" value="C:cytosol"/>
    <property type="evidence" value="ECO:0007669"/>
    <property type="project" value="TreeGrafter"/>
</dbReference>
<reference evidence="3 5" key="1">
    <citation type="submission" date="2016-05" db="EMBL/GenBank/DDBJ databases">
        <title>Complete Genome and Methylome Analysis of Psychrotrophic Bacterial Isolates from Antarctic Lake Untersee.</title>
        <authorList>
            <person name="Fomenkov A."/>
            <person name="Akimov V.N."/>
            <person name="Vasilyeva L.V."/>
            <person name="Andersen D."/>
            <person name="Vincze T."/>
            <person name="Roberts R.J."/>
        </authorList>
    </citation>
    <scope>NUCLEOTIDE SEQUENCE [LARGE SCALE GENOMIC DNA]</scope>
    <source>
        <strain evidence="3 5">U14-5</strain>
    </source>
</reference>
<proteinExistence type="inferred from homology"/>
<reference evidence="4 6" key="2">
    <citation type="journal article" date="2019" name="Microb. Pathog.">
        <title>Comparison of VITEK 2, MALDI-TOF MS, 16S rRNA gene sequencing, and whole-genome sequencing for identification of Roseomonas mucosa.</title>
        <authorList>
            <person name="Rudolph W.W."/>
            <person name="Gunzer F."/>
            <person name="Trauth M."/>
            <person name="Bunk B."/>
            <person name="Bigge R."/>
            <person name="Schrottner P."/>
        </authorList>
    </citation>
    <scope>NUCLEOTIDE SEQUENCE [LARGE SCALE GENOMIC DNA]</scope>
    <source>
        <strain evidence="4 6">DSM 103800</strain>
    </source>
</reference>
<dbReference type="InterPro" id="IPR000361">
    <property type="entry name" value="ATAP_core_dom"/>
</dbReference>
<dbReference type="RefSeq" id="WP_075797760.1">
    <property type="nucleotide sequence ID" value="NZ_CP015583.1"/>
</dbReference>
<reference evidence="4" key="3">
    <citation type="submission" date="2023-09" db="EMBL/GenBank/DDBJ databases">
        <authorList>
            <person name="Schober I."/>
            <person name="Bunk B."/>
        </authorList>
    </citation>
    <scope>NUCLEOTIDE SEQUENCE</scope>
    <source>
        <strain evidence="4">DSM 103800</strain>
    </source>
</reference>